<keyword evidence="2" id="KW-0732">Signal</keyword>
<dbReference type="Proteomes" id="UP001642540">
    <property type="component" value="Unassembled WGS sequence"/>
</dbReference>
<accession>A0ABP1R630</accession>
<dbReference type="InterPro" id="IPR051262">
    <property type="entry name" value="SMP-30/CGR1_Lactonase"/>
</dbReference>
<gene>
    <name evidence="4" type="ORF">ODALV1_LOCUS18236</name>
</gene>
<dbReference type="InterPro" id="IPR013658">
    <property type="entry name" value="SGL"/>
</dbReference>
<dbReference type="Gene3D" id="2.120.10.30">
    <property type="entry name" value="TolB, C-terminal domain"/>
    <property type="match status" value="1"/>
</dbReference>
<comment type="caution">
    <text evidence="4">The sequence shown here is derived from an EMBL/GenBank/DDBJ whole genome shotgun (WGS) entry which is preliminary data.</text>
</comment>
<feature type="signal peptide" evidence="2">
    <location>
        <begin position="1"/>
        <end position="23"/>
    </location>
</feature>
<dbReference type="PANTHER" id="PTHR47572:SF4">
    <property type="entry name" value="LACTONASE DRP35"/>
    <property type="match status" value="1"/>
</dbReference>
<dbReference type="PANTHER" id="PTHR47572">
    <property type="entry name" value="LIPOPROTEIN-RELATED"/>
    <property type="match status" value="1"/>
</dbReference>
<sequence>MVFYVPIISLLSSVILLSSCGNACNLLPGSPEGSCLELQATPYITSTSSQFGNFIEGTSVNARGDIFAVNYGNPTPQNQLGQVYPSQGLFYTDEVLSSLLNGIRFLSSSRAYVVDAVNHRVLQLDVNTSENASVVTGSTVFCSDQQMLQPNDLTLSIRAGTVITSGMRWIADTDDTHGDIWVCLPDGRVNRVEVMGRTNGIDLSPDENTLYVSESYNQGGVPNVQKIWKYNINVNEGTISGKTLFADFAQVDGSASVDIDGMKTDSQGNLYVTRHGGSQVVIFSPAGAVIGKIALNFPNPTNLEFGGPTGTSLFIVGKCGDSESKGCVDKIEVANPGRTWSLLQN</sequence>
<organism evidence="4 5">
    <name type="scientific">Orchesella dallaii</name>
    <dbReference type="NCBI Taxonomy" id="48710"/>
    <lineage>
        <taxon>Eukaryota</taxon>
        <taxon>Metazoa</taxon>
        <taxon>Ecdysozoa</taxon>
        <taxon>Arthropoda</taxon>
        <taxon>Hexapoda</taxon>
        <taxon>Collembola</taxon>
        <taxon>Entomobryomorpha</taxon>
        <taxon>Entomobryoidea</taxon>
        <taxon>Orchesellidae</taxon>
        <taxon>Orchesellinae</taxon>
        <taxon>Orchesella</taxon>
    </lineage>
</organism>
<dbReference type="EMBL" id="CAXLJM020000057">
    <property type="protein sequence ID" value="CAL8118665.1"/>
    <property type="molecule type" value="Genomic_DNA"/>
</dbReference>
<evidence type="ECO:0000256" key="2">
    <source>
        <dbReference type="SAM" id="SignalP"/>
    </source>
</evidence>
<feature type="domain" description="SMP-30/Gluconolactonase/LRE-like region" evidence="3">
    <location>
        <begin position="103"/>
        <end position="315"/>
    </location>
</feature>
<dbReference type="Pfam" id="PF08450">
    <property type="entry name" value="SGL"/>
    <property type="match status" value="1"/>
</dbReference>
<proteinExistence type="predicted"/>
<dbReference type="SUPFAM" id="SSF63829">
    <property type="entry name" value="Calcium-dependent phosphotriesterase"/>
    <property type="match status" value="1"/>
</dbReference>
<dbReference type="InterPro" id="IPR011042">
    <property type="entry name" value="6-blade_b-propeller_TolB-like"/>
</dbReference>
<keyword evidence="5" id="KW-1185">Reference proteome</keyword>
<name>A0ABP1R630_9HEXA</name>
<feature type="chain" id="PRO_5045081660" description="SMP-30/Gluconolactonase/LRE-like region domain-containing protein" evidence="2">
    <location>
        <begin position="24"/>
        <end position="345"/>
    </location>
</feature>
<evidence type="ECO:0000256" key="1">
    <source>
        <dbReference type="ARBA" id="ARBA00022801"/>
    </source>
</evidence>
<protein>
    <recommendedName>
        <fullName evidence="3">SMP-30/Gluconolactonase/LRE-like region domain-containing protein</fullName>
    </recommendedName>
</protein>
<keyword evidence="1" id="KW-0378">Hydrolase</keyword>
<evidence type="ECO:0000313" key="5">
    <source>
        <dbReference type="Proteomes" id="UP001642540"/>
    </source>
</evidence>
<reference evidence="4 5" key="1">
    <citation type="submission" date="2024-08" db="EMBL/GenBank/DDBJ databases">
        <authorList>
            <person name="Cucini C."/>
            <person name="Frati F."/>
        </authorList>
    </citation>
    <scope>NUCLEOTIDE SEQUENCE [LARGE SCALE GENOMIC DNA]</scope>
</reference>
<evidence type="ECO:0000313" key="4">
    <source>
        <dbReference type="EMBL" id="CAL8118665.1"/>
    </source>
</evidence>
<evidence type="ECO:0000259" key="3">
    <source>
        <dbReference type="Pfam" id="PF08450"/>
    </source>
</evidence>